<dbReference type="Gene3D" id="3.10.450.50">
    <property type="match status" value="1"/>
</dbReference>
<keyword evidence="8" id="KW-0862">Zinc</keyword>
<evidence type="ECO:0000256" key="7">
    <source>
        <dbReference type="ARBA" id="ARBA00022741"/>
    </source>
</evidence>
<dbReference type="Gene3D" id="3.40.50.300">
    <property type="entry name" value="P-loop containing nucleotide triphosphate hydrolases"/>
    <property type="match status" value="1"/>
</dbReference>
<dbReference type="InterPro" id="IPR014018">
    <property type="entry name" value="SecA_motor_DEAD"/>
</dbReference>
<keyword evidence="4" id="KW-0813">Transport</keyword>
<proteinExistence type="inferred from homology"/>
<dbReference type="PANTHER" id="PTHR30612:SF0">
    <property type="entry name" value="CHLOROPLAST PROTEIN-TRANSPORTING ATPASE"/>
    <property type="match status" value="1"/>
</dbReference>
<dbReference type="EMBL" id="CAEZYK010000081">
    <property type="protein sequence ID" value="CAB4730098.1"/>
    <property type="molecule type" value="Genomic_DNA"/>
</dbReference>
<dbReference type="GO" id="GO:0043952">
    <property type="term" value="P:protein transport by the Sec complex"/>
    <property type="evidence" value="ECO:0007669"/>
    <property type="project" value="TreeGrafter"/>
</dbReference>
<comment type="similarity">
    <text evidence="3">Belongs to the SecA family.</text>
</comment>
<dbReference type="Pfam" id="PF21090">
    <property type="entry name" value="P-loop_SecA"/>
    <property type="match status" value="1"/>
</dbReference>
<keyword evidence="11" id="KW-1278">Translocase</keyword>
<keyword evidence="9" id="KW-0067">ATP-binding</keyword>
<dbReference type="InterPro" id="IPR036266">
    <property type="entry name" value="SecA_Wing/Scaffold_sf"/>
</dbReference>
<evidence type="ECO:0000256" key="2">
    <source>
        <dbReference type="ARBA" id="ARBA00004170"/>
    </source>
</evidence>
<dbReference type="AlphaFoldDB" id="A0A6J6S5T5"/>
<accession>A0A6J6S5T5</accession>
<comment type="cofactor">
    <cofactor evidence="1">
        <name>Zn(2+)</name>
        <dbReference type="ChEBI" id="CHEBI:29105"/>
    </cofactor>
</comment>
<dbReference type="GO" id="GO:0017038">
    <property type="term" value="P:protein import"/>
    <property type="evidence" value="ECO:0007669"/>
    <property type="project" value="InterPro"/>
</dbReference>
<reference evidence="15" key="1">
    <citation type="submission" date="2020-05" db="EMBL/GenBank/DDBJ databases">
        <authorList>
            <person name="Chiriac C."/>
            <person name="Salcher M."/>
            <person name="Ghai R."/>
            <person name="Kavagutti S V."/>
        </authorList>
    </citation>
    <scope>NUCLEOTIDE SEQUENCE</scope>
</reference>
<sequence>MAQAGRPNAVTVATNMAGRGVDILLGGFPEGLATNELLAEGTTPNESPERYQEVLQKIKEQCATEGQHVRESGGLFVLGTERHESRRIDNQLRGRSGRQGDPGATRFYLSLEDDLMRLFATGAMSWVMDRAFPDDMPLEAKMVTKAIERAQNTVEARNFEIRKDVLKYDEVMNEQRKIIYRRRQQILDGEDLGEQTVVAISDVVERLVETYCVGEFSEEWDLDELLKDLQLSVPSTLAQSDLNDVVHIEQLKELVIEDALNQYRQKEDQVGSQTLREIERRVMLSVIDQHWLEHLYEMDYLREGINLRAMGQQDPLAEWQREGFDMFEAMMAMIDDDFVRYVTHLDVAVDEATSPVRDLNYSAPGSPVQGTSAMEALANTSRSDVPGAPPEEGNGLEYEAVSGTVRVEKTPGRNDPCFCGSGKKFKLCHGR</sequence>
<dbReference type="GO" id="GO:0005524">
    <property type="term" value="F:ATP binding"/>
    <property type="evidence" value="ECO:0007669"/>
    <property type="project" value="UniProtKB-KW"/>
</dbReference>
<evidence type="ECO:0000256" key="12">
    <source>
        <dbReference type="ARBA" id="ARBA00023010"/>
    </source>
</evidence>
<dbReference type="GO" id="GO:0005829">
    <property type="term" value="C:cytosol"/>
    <property type="evidence" value="ECO:0007669"/>
    <property type="project" value="TreeGrafter"/>
</dbReference>
<evidence type="ECO:0000256" key="8">
    <source>
        <dbReference type="ARBA" id="ARBA00022833"/>
    </source>
</evidence>
<dbReference type="InterPro" id="IPR020937">
    <property type="entry name" value="SecA_CS"/>
</dbReference>
<dbReference type="GO" id="GO:0006605">
    <property type="term" value="P:protein targeting"/>
    <property type="evidence" value="ECO:0007669"/>
    <property type="project" value="InterPro"/>
</dbReference>
<keyword evidence="6" id="KW-0479">Metal-binding</keyword>
<name>A0A6J6S5T5_9ZZZZ</name>
<organism evidence="15">
    <name type="scientific">freshwater metagenome</name>
    <dbReference type="NCBI Taxonomy" id="449393"/>
    <lineage>
        <taxon>unclassified sequences</taxon>
        <taxon>metagenomes</taxon>
        <taxon>ecological metagenomes</taxon>
    </lineage>
</organism>
<evidence type="ECO:0000313" key="15">
    <source>
        <dbReference type="EMBL" id="CAB4730098.1"/>
    </source>
</evidence>
<evidence type="ECO:0000256" key="3">
    <source>
        <dbReference type="ARBA" id="ARBA00007650"/>
    </source>
</evidence>
<evidence type="ECO:0000256" key="10">
    <source>
        <dbReference type="ARBA" id="ARBA00022927"/>
    </source>
</evidence>
<dbReference type="GO" id="GO:0005886">
    <property type="term" value="C:plasma membrane"/>
    <property type="evidence" value="ECO:0007669"/>
    <property type="project" value="TreeGrafter"/>
</dbReference>
<dbReference type="InterPro" id="IPR004027">
    <property type="entry name" value="SEC_C_motif"/>
</dbReference>
<dbReference type="SUPFAM" id="SSF52540">
    <property type="entry name" value="P-loop containing nucleoside triphosphate hydrolases"/>
    <property type="match status" value="1"/>
</dbReference>
<keyword evidence="5" id="KW-0963">Cytoplasm</keyword>
<evidence type="ECO:0000256" key="13">
    <source>
        <dbReference type="ARBA" id="ARBA00023136"/>
    </source>
</evidence>
<feature type="domain" description="SecA family profile" evidence="14">
    <location>
        <begin position="1"/>
        <end position="140"/>
    </location>
</feature>
<keyword evidence="12" id="KW-0811">Translocation</keyword>
<dbReference type="Pfam" id="PF07516">
    <property type="entry name" value="SecA_SW"/>
    <property type="match status" value="1"/>
</dbReference>
<dbReference type="PROSITE" id="PS01312">
    <property type="entry name" value="SECA"/>
    <property type="match status" value="1"/>
</dbReference>
<dbReference type="GO" id="GO:0006886">
    <property type="term" value="P:intracellular protein transport"/>
    <property type="evidence" value="ECO:0007669"/>
    <property type="project" value="InterPro"/>
</dbReference>
<dbReference type="PANTHER" id="PTHR30612">
    <property type="entry name" value="SECA INNER MEMBRANE COMPONENT OF SEC PROTEIN SECRETION SYSTEM"/>
    <property type="match status" value="1"/>
</dbReference>
<protein>
    <submittedName>
        <fullName evidence="15">Unannotated protein</fullName>
    </submittedName>
</protein>
<evidence type="ECO:0000256" key="1">
    <source>
        <dbReference type="ARBA" id="ARBA00001947"/>
    </source>
</evidence>
<evidence type="ECO:0000256" key="4">
    <source>
        <dbReference type="ARBA" id="ARBA00022448"/>
    </source>
</evidence>
<dbReference type="InterPro" id="IPR000185">
    <property type="entry name" value="SecA"/>
</dbReference>
<evidence type="ECO:0000259" key="14">
    <source>
        <dbReference type="PROSITE" id="PS51196"/>
    </source>
</evidence>
<dbReference type="InterPro" id="IPR011116">
    <property type="entry name" value="SecA_Wing/Scaffold"/>
</dbReference>
<dbReference type="GO" id="GO:0046872">
    <property type="term" value="F:metal ion binding"/>
    <property type="evidence" value="ECO:0007669"/>
    <property type="project" value="UniProtKB-KW"/>
</dbReference>
<keyword evidence="10" id="KW-0653">Protein transport</keyword>
<keyword evidence="13" id="KW-0472">Membrane</keyword>
<comment type="subcellular location">
    <subcellularLocation>
        <location evidence="2">Membrane</location>
        <topology evidence="2">Peripheral membrane protein</topology>
    </subcellularLocation>
</comment>
<dbReference type="PROSITE" id="PS51196">
    <property type="entry name" value="SECA_MOTOR_DEAD"/>
    <property type="match status" value="1"/>
</dbReference>
<evidence type="ECO:0000256" key="11">
    <source>
        <dbReference type="ARBA" id="ARBA00022967"/>
    </source>
</evidence>
<evidence type="ECO:0000256" key="9">
    <source>
        <dbReference type="ARBA" id="ARBA00022840"/>
    </source>
</evidence>
<evidence type="ECO:0000256" key="6">
    <source>
        <dbReference type="ARBA" id="ARBA00022723"/>
    </source>
</evidence>
<dbReference type="InterPro" id="IPR027417">
    <property type="entry name" value="P-loop_NTPase"/>
</dbReference>
<keyword evidence="7" id="KW-0547">Nucleotide-binding</keyword>
<evidence type="ECO:0000256" key="5">
    <source>
        <dbReference type="ARBA" id="ARBA00022490"/>
    </source>
</evidence>
<dbReference type="FunFam" id="3.40.50.300:FF:000429">
    <property type="entry name" value="Preprotein translocase subunit SecA"/>
    <property type="match status" value="1"/>
</dbReference>
<dbReference type="Gene3D" id="1.10.3060.10">
    <property type="entry name" value="Helical scaffold and wing domains of SecA"/>
    <property type="match status" value="1"/>
</dbReference>
<gene>
    <name evidence="15" type="ORF">UFOPK2683_01228</name>
</gene>
<dbReference type="Pfam" id="PF02810">
    <property type="entry name" value="SEC-C"/>
    <property type="match status" value="1"/>
</dbReference>
<dbReference type="GO" id="GO:0031522">
    <property type="term" value="C:cell envelope Sec protein transport complex"/>
    <property type="evidence" value="ECO:0007669"/>
    <property type="project" value="TreeGrafter"/>
</dbReference>
<dbReference type="SUPFAM" id="SSF81886">
    <property type="entry name" value="Helical scaffold and wing domains of SecA"/>
    <property type="match status" value="1"/>
</dbReference>
<dbReference type="InterPro" id="IPR044722">
    <property type="entry name" value="SecA_SF2_C"/>
</dbReference>